<accession>A0ABQ8KK74</accession>
<dbReference type="GeneID" id="72004234"/>
<evidence type="ECO:0000313" key="2">
    <source>
        <dbReference type="Proteomes" id="UP000814176"/>
    </source>
</evidence>
<organism evidence="1 2">
    <name type="scientific">Rhodofomes roseus</name>
    <dbReference type="NCBI Taxonomy" id="34475"/>
    <lineage>
        <taxon>Eukaryota</taxon>
        <taxon>Fungi</taxon>
        <taxon>Dikarya</taxon>
        <taxon>Basidiomycota</taxon>
        <taxon>Agaricomycotina</taxon>
        <taxon>Agaricomycetes</taxon>
        <taxon>Polyporales</taxon>
        <taxon>Rhodofomes</taxon>
    </lineage>
</organism>
<dbReference type="RefSeq" id="XP_047779872.1">
    <property type="nucleotide sequence ID" value="XM_047923502.1"/>
</dbReference>
<proteinExistence type="predicted"/>
<dbReference type="Proteomes" id="UP000814176">
    <property type="component" value="Unassembled WGS sequence"/>
</dbReference>
<dbReference type="EMBL" id="JADCUA010000008">
    <property type="protein sequence ID" value="KAH9837834.1"/>
    <property type="molecule type" value="Genomic_DNA"/>
</dbReference>
<reference evidence="1 2" key="1">
    <citation type="journal article" date="2021" name="Environ. Microbiol.">
        <title>Gene family expansions and transcriptome signatures uncover fungal adaptations to wood decay.</title>
        <authorList>
            <person name="Hage H."/>
            <person name="Miyauchi S."/>
            <person name="Viragh M."/>
            <person name="Drula E."/>
            <person name="Min B."/>
            <person name="Chaduli D."/>
            <person name="Navarro D."/>
            <person name="Favel A."/>
            <person name="Norest M."/>
            <person name="Lesage-Meessen L."/>
            <person name="Balint B."/>
            <person name="Merenyi Z."/>
            <person name="de Eugenio L."/>
            <person name="Morin E."/>
            <person name="Martinez A.T."/>
            <person name="Baldrian P."/>
            <person name="Stursova M."/>
            <person name="Martinez M.J."/>
            <person name="Novotny C."/>
            <person name="Magnuson J.K."/>
            <person name="Spatafora J.W."/>
            <person name="Maurice S."/>
            <person name="Pangilinan J."/>
            <person name="Andreopoulos W."/>
            <person name="LaButti K."/>
            <person name="Hundley H."/>
            <person name="Na H."/>
            <person name="Kuo A."/>
            <person name="Barry K."/>
            <person name="Lipzen A."/>
            <person name="Henrissat B."/>
            <person name="Riley R."/>
            <person name="Ahrendt S."/>
            <person name="Nagy L.G."/>
            <person name="Grigoriev I.V."/>
            <person name="Martin F."/>
            <person name="Rosso M.N."/>
        </authorList>
    </citation>
    <scope>NUCLEOTIDE SEQUENCE [LARGE SCALE GENOMIC DNA]</scope>
    <source>
        <strain evidence="1 2">CIRM-BRFM 1785</strain>
    </source>
</reference>
<protein>
    <submittedName>
        <fullName evidence="1">Uncharacterized protein</fullName>
    </submittedName>
</protein>
<name>A0ABQ8KK74_9APHY</name>
<sequence length="83" mass="8923">MTSLRPAGLTVGCHGRQIIVFVMARQVLTLLIGGTSLSVCLYRLVHSNPPSMPPGTSKHLLSASLRYAVEGYYCATALTCSKR</sequence>
<evidence type="ECO:0000313" key="1">
    <source>
        <dbReference type="EMBL" id="KAH9837834.1"/>
    </source>
</evidence>
<gene>
    <name evidence="1" type="ORF">C8Q71DRAFT_754738</name>
</gene>
<keyword evidence="2" id="KW-1185">Reference proteome</keyword>
<comment type="caution">
    <text evidence="1">The sequence shown here is derived from an EMBL/GenBank/DDBJ whole genome shotgun (WGS) entry which is preliminary data.</text>
</comment>